<evidence type="ECO:0000313" key="2">
    <source>
        <dbReference type="EMBL" id="SOQ45286.1"/>
    </source>
</evidence>
<gene>
    <name evidence="2" type="ORF">SFRICE_020433</name>
</gene>
<sequence length="69" mass="7567">MGFLHSLIVVLVGLVFLAQDIQGHFWGGPGWYRPRFGYGFGPRFGPGFGPYYGPVYGPPLPPPPPLFFG</sequence>
<evidence type="ECO:0000256" key="1">
    <source>
        <dbReference type="SAM" id="SignalP"/>
    </source>
</evidence>
<organism evidence="2">
    <name type="scientific">Spodoptera frugiperda</name>
    <name type="common">Fall armyworm</name>
    <dbReference type="NCBI Taxonomy" id="7108"/>
    <lineage>
        <taxon>Eukaryota</taxon>
        <taxon>Metazoa</taxon>
        <taxon>Ecdysozoa</taxon>
        <taxon>Arthropoda</taxon>
        <taxon>Hexapoda</taxon>
        <taxon>Insecta</taxon>
        <taxon>Pterygota</taxon>
        <taxon>Neoptera</taxon>
        <taxon>Endopterygota</taxon>
        <taxon>Lepidoptera</taxon>
        <taxon>Glossata</taxon>
        <taxon>Ditrysia</taxon>
        <taxon>Noctuoidea</taxon>
        <taxon>Noctuidae</taxon>
        <taxon>Amphipyrinae</taxon>
        <taxon>Spodoptera</taxon>
    </lineage>
</organism>
<feature type="chain" id="PRO_5013789574" evidence="1">
    <location>
        <begin position="24"/>
        <end position="69"/>
    </location>
</feature>
<feature type="signal peptide" evidence="1">
    <location>
        <begin position="1"/>
        <end position="23"/>
    </location>
</feature>
<proteinExistence type="predicted"/>
<keyword evidence="1" id="KW-0732">Signal</keyword>
<dbReference type="EMBL" id="ODYU01004918">
    <property type="protein sequence ID" value="SOQ45286.1"/>
    <property type="molecule type" value="Genomic_DNA"/>
</dbReference>
<name>A0A2H1VX27_SPOFR</name>
<reference evidence="2" key="1">
    <citation type="submission" date="2016-07" db="EMBL/GenBank/DDBJ databases">
        <authorList>
            <person name="Bretaudeau A."/>
        </authorList>
    </citation>
    <scope>NUCLEOTIDE SEQUENCE</scope>
    <source>
        <strain evidence="2">Rice</strain>
        <tissue evidence="2">Whole body</tissue>
    </source>
</reference>
<protein>
    <submittedName>
        <fullName evidence="2">SFRICE_020433</fullName>
    </submittedName>
</protein>
<accession>A0A2H1VX27</accession>
<dbReference type="AlphaFoldDB" id="A0A2H1VX27"/>